<gene>
    <name evidence="1" type="ORF">FPZ54_14610</name>
</gene>
<reference evidence="1 2" key="1">
    <citation type="submission" date="2019-07" db="EMBL/GenBank/DDBJ databases">
        <title>Sphingomonas alkalisoli sp. nov., isolated from rhizosphere soil of Suaedae salsa.</title>
        <authorList>
            <person name="Zhang H."/>
            <person name="Xu L."/>
            <person name="Zhang J.-X."/>
            <person name="Sun J.-Q."/>
        </authorList>
    </citation>
    <scope>NUCLEOTIDE SEQUENCE [LARGE SCALE GENOMIC DNA]</scope>
    <source>
        <strain evidence="1 2">XS-10</strain>
    </source>
</reference>
<dbReference type="AlphaFoldDB" id="A0A518RI65"/>
<dbReference type="RefSeq" id="WP_145848371.1">
    <property type="nucleotide sequence ID" value="NZ_CP042239.1"/>
</dbReference>
<accession>A0A518RI65</accession>
<evidence type="ECO:0000313" key="2">
    <source>
        <dbReference type="Proteomes" id="UP000318055"/>
    </source>
</evidence>
<dbReference type="EMBL" id="CP042239">
    <property type="protein sequence ID" value="QDX27113.1"/>
    <property type="molecule type" value="Genomic_DNA"/>
</dbReference>
<dbReference type="KEGG" id="ssua:FPZ54_14610"/>
<proteinExistence type="predicted"/>
<dbReference type="Proteomes" id="UP000318055">
    <property type="component" value="Chromosome"/>
</dbReference>
<keyword evidence="2" id="KW-1185">Reference proteome</keyword>
<name>A0A518RI65_9SPHN</name>
<dbReference type="OrthoDB" id="9809136at2"/>
<sequence>MTPRLASGLIVNALIRRVNAEGGSAMVLARGDAEAGAILILATERGGNPRFFERGIGPEGIPALVRSGPLQPEDPGEVVDYWQRRRSRDPDLWVVELDIAEAERFAAETTISG</sequence>
<dbReference type="Pfam" id="PF07372">
    <property type="entry name" value="DUF1491"/>
    <property type="match status" value="1"/>
</dbReference>
<evidence type="ECO:0000313" key="1">
    <source>
        <dbReference type="EMBL" id="QDX27113.1"/>
    </source>
</evidence>
<dbReference type="Gene3D" id="3.40.1530.20">
    <property type="entry name" value="Protein of unknown function (DUF1491)"/>
    <property type="match status" value="1"/>
</dbReference>
<protein>
    <submittedName>
        <fullName evidence="1">DUF1491 family protein</fullName>
    </submittedName>
</protein>
<dbReference type="InterPro" id="IPR009964">
    <property type="entry name" value="DUF1491"/>
</dbReference>
<organism evidence="1 2">
    <name type="scientific">Sphingomonas suaedae</name>
    <dbReference type="NCBI Taxonomy" id="2599297"/>
    <lineage>
        <taxon>Bacteria</taxon>
        <taxon>Pseudomonadati</taxon>
        <taxon>Pseudomonadota</taxon>
        <taxon>Alphaproteobacteria</taxon>
        <taxon>Sphingomonadales</taxon>
        <taxon>Sphingomonadaceae</taxon>
        <taxon>Sphingomonas</taxon>
    </lineage>
</organism>